<dbReference type="InterPro" id="IPR016088">
    <property type="entry name" value="Chalcone_isomerase_3-sand"/>
</dbReference>
<dbReference type="AlphaFoldDB" id="A0A9P6DZH7"/>
<dbReference type="EMBL" id="MU128911">
    <property type="protein sequence ID" value="KAF9520551.1"/>
    <property type="molecule type" value="Genomic_DNA"/>
</dbReference>
<evidence type="ECO:0000313" key="2">
    <source>
        <dbReference type="EMBL" id="KAF9520551.1"/>
    </source>
</evidence>
<comment type="caution">
    <text evidence="2">The sequence shown here is derived from an EMBL/GenBank/DDBJ whole genome shotgun (WGS) entry which is preliminary data.</text>
</comment>
<dbReference type="OrthoDB" id="18193at2759"/>
<keyword evidence="3" id="KW-1185">Reference proteome</keyword>
<name>A0A9P6DZH7_9AGAM</name>
<sequence>MDSASNVPCANRLSYRNWLFMAAFRSNAILLGLLGGSASALFLYNTSHHTIRLDDPSNLGTRVDPATSIAFPTTLQPPSSPPLTLIGLGVRTVSFLSYKGVPESASFDERIDTIVKNVTCAIRIGKQSLAFENFGCISSFIKEYNTIVKEANALTLDQEQALEPPLQELKAVFPLTQLQKHTPLVVYSSPTKNPSDARSLIFEGLGDVKNTWIAEHFFKVYFTGKGLDKDCERGSGRYGASRQSQTWSSLKP</sequence>
<reference evidence="2" key="1">
    <citation type="journal article" date="2020" name="Nat. Commun.">
        <title>Large-scale genome sequencing of mycorrhizal fungi provides insights into the early evolution of symbiotic traits.</title>
        <authorList>
            <person name="Miyauchi S."/>
            <person name="Kiss E."/>
            <person name="Kuo A."/>
            <person name="Drula E."/>
            <person name="Kohler A."/>
            <person name="Sanchez-Garcia M."/>
            <person name="Morin E."/>
            <person name="Andreopoulos B."/>
            <person name="Barry K.W."/>
            <person name="Bonito G."/>
            <person name="Buee M."/>
            <person name="Carver A."/>
            <person name="Chen C."/>
            <person name="Cichocki N."/>
            <person name="Clum A."/>
            <person name="Culley D."/>
            <person name="Crous P.W."/>
            <person name="Fauchery L."/>
            <person name="Girlanda M."/>
            <person name="Hayes R.D."/>
            <person name="Keri Z."/>
            <person name="LaButti K."/>
            <person name="Lipzen A."/>
            <person name="Lombard V."/>
            <person name="Magnuson J."/>
            <person name="Maillard F."/>
            <person name="Murat C."/>
            <person name="Nolan M."/>
            <person name="Ohm R.A."/>
            <person name="Pangilinan J."/>
            <person name="Pereira M.F."/>
            <person name="Perotto S."/>
            <person name="Peter M."/>
            <person name="Pfister S."/>
            <person name="Riley R."/>
            <person name="Sitrit Y."/>
            <person name="Stielow J.B."/>
            <person name="Szollosi G."/>
            <person name="Zifcakova L."/>
            <person name="Stursova M."/>
            <person name="Spatafora J.W."/>
            <person name="Tedersoo L."/>
            <person name="Vaario L.M."/>
            <person name="Yamada A."/>
            <person name="Yan M."/>
            <person name="Wang P."/>
            <person name="Xu J."/>
            <person name="Bruns T."/>
            <person name="Baldrian P."/>
            <person name="Vilgalys R."/>
            <person name="Dunand C."/>
            <person name="Henrissat B."/>
            <person name="Grigoriev I.V."/>
            <person name="Hibbett D."/>
            <person name="Nagy L.G."/>
            <person name="Martin F.M."/>
        </authorList>
    </citation>
    <scope>NUCLEOTIDE SEQUENCE</scope>
    <source>
        <strain evidence="2">UP504</strain>
    </source>
</reference>
<proteinExistence type="predicted"/>
<keyword evidence="1" id="KW-0812">Transmembrane</keyword>
<keyword evidence="1" id="KW-1133">Transmembrane helix</keyword>
<evidence type="ECO:0000256" key="1">
    <source>
        <dbReference type="SAM" id="Phobius"/>
    </source>
</evidence>
<evidence type="ECO:0000313" key="3">
    <source>
        <dbReference type="Proteomes" id="UP000886523"/>
    </source>
</evidence>
<organism evidence="2 3">
    <name type="scientific">Hydnum rufescens UP504</name>
    <dbReference type="NCBI Taxonomy" id="1448309"/>
    <lineage>
        <taxon>Eukaryota</taxon>
        <taxon>Fungi</taxon>
        <taxon>Dikarya</taxon>
        <taxon>Basidiomycota</taxon>
        <taxon>Agaricomycotina</taxon>
        <taxon>Agaricomycetes</taxon>
        <taxon>Cantharellales</taxon>
        <taxon>Hydnaceae</taxon>
        <taxon>Hydnum</taxon>
    </lineage>
</organism>
<dbReference type="Gene3D" id="3.50.70.10">
    <property type="match status" value="1"/>
</dbReference>
<protein>
    <recommendedName>
        <fullName evidence="4">Chalcone isomerase domain-containing protein</fullName>
    </recommendedName>
</protein>
<evidence type="ECO:0008006" key="4">
    <source>
        <dbReference type="Google" id="ProtNLM"/>
    </source>
</evidence>
<keyword evidence="1" id="KW-0472">Membrane</keyword>
<feature type="transmembrane region" description="Helical" evidence="1">
    <location>
        <begin position="20"/>
        <end position="44"/>
    </location>
</feature>
<accession>A0A9P6DZH7</accession>
<gene>
    <name evidence="2" type="ORF">BS47DRAFT_1387168</name>
</gene>
<dbReference type="Proteomes" id="UP000886523">
    <property type="component" value="Unassembled WGS sequence"/>
</dbReference>